<sequence>MELASVVIPTPPPEPLLHPWEEPEEVAEISMKFDNEEVSIERKRVTKSEEEENKVIEKDGDTGREVEKGDAYDPTDYKIQPVLRSSLLLLWIHTMAIYGAWIILTGQMYFNTFAWGKVFMGLSKGLSPDTYNLLEVWDHRVHHKFTETHADPRNAKRGFFFAHMGWLMVRKHPDVIRKGATVDMSDLAKDPVVMFQHRHYSALVTIFAFGIPTVIPYFFGPGETLWGAESFGKHGGLDSDGGHNFHHVYPQDYKASELGLYAFSPATAFIDLFATLGLAYDLKTIPKRVIELRMQRTGDGSQYRH</sequence>
<dbReference type="GO" id="GO:0005789">
    <property type="term" value="C:endoplasmic reticulum membrane"/>
    <property type="evidence" value="ECO:0007669"/>
    <property type="project" value="TreeGrafter"/>
</dbReference>
<dbReference type="InterPro" id="IPR015876">
    <property type="entry name" value="Acyl-CoA_DS"/>
</dbReference>
<protein>
    <submittedName>
        <fullName evidence="13">Stearoyl-CoA desaturase 5</fullName>
    </submittedName>
</protein>
<evidence type="ECO:0000256" key="4">
    <source>
        <dbReference type="ARBA" id="ARBA00022692"/>
    </source>
</evidence>
<feature type="transmembrane region" description="Helical" evidence="12">
    <location>
        <begin position="258"/>
        <end position="280"/>
    </location>
</feature>
<evidence type="ECO:0000256" key="3">
    <source>
        <dbReference type="ARBA" id="ARBA00022516"/>
    </source>
</evidence>
<organism evidence="13 14">
    <name type="scientific">Folsomia candida</name>
    <name type="common">Springtail</name>
    <dbReference type="NCBI Taxonomy" id="158441"/>
    <lineage>
        <taxon>Eukaryota</taxon>
        <taxon>Metazoa</taxon>
        <taxon>Ecdysozoa</taxon>
        <taxon>Arthropoda</taxon>
        <taxon>Hexapoda</taxon>
        <taxon>Collembola</taxon>
        <taxon>Entomobryomorpha</taxon>
        <taxon>Isotomoidea</taxon>
        <taxon>Isotomidae</taxon>
        <taxon>Proisotominae</taxon>
        <taxon>Folsomia</taxon>
    </lineage>
</organism>
<keyword evidence="10" id="KW-0275">Fatty acid biosynthesis</keyword>
<evidence type="ECO:0000256" key="7">
    <source>
        <dbReference type="ARBA" id="ARBA00023002"/>
    </source>
</evidence>
<evidence type="ECO:0000256" key="2">
    <source>
        <dbReference type="ARBA" id="ARBA00009295"/>
    </source>
</evidence>
<dbReference type="OrthoDB" id="10260134at2759"/>
<evidence type="ECO:0000256" key="9">
    <source>
        <dbReference type="ARBA" id="ARBA00023136"/>
    </source>
</evidence>
<dbReference type="PANTHER" id="PTHR11351:SF31">
    <property type="entry name" value="DESATURASE 1, ISOFORM A-RELATED"/>
    <property type="match status" value="1"/>
</dbReference>
<evidence type="ECO:0000256" key="12">
    <source>
        <dbReference type="SAM" id="Phobius"/>
    </source>
</evidence>
<keyword evidence="5" id="KW-0276">Fatty acid metabolism</keyword>
<evidence type="ECO:0000256" key="8">
    <source>
        <dbReference type="ARBA" id="ARBA00023098"/>
    </source>
</evidence>
<keyword evidence="14" id="KW-1185">Reference proteome</keyword>
<evidence type="ECO:0000256" key="5">
    <source>
        <dbReference type="ARBA" id="ARBA00022832"/>
    </source>
</evidence>
<dbReference type="EMBL" id="LNIX01000022">
    <property type="protein sequence ID" value="OXA43407.1"/>
    <property type="molecule type" value="Genomic_DNA"/>
</dbReference>
<dbReference type="GO" id="GO:0005506">
    <property type="term" value="F:iron ion binding"/>
    <property type="evidence" value="ECO:0007669"/>
    <property type="project" value="TreeGrafter"/>
</dbReference>
<dbReference type="GO" id="GO:0006636">
    <property type="term" value="P:unsaturated fatty acid biosynthetic process"/>
    <property type="evidence" value="ECO:0007669"/>
    <property type="project" value="TreeGrafter"/>
</dbReference>
<proteinExistence type="inferred from homology"/>
<feature type="region of interest" description="Disordered" evidence="11">
    <location>
        <begin position="43"/>
        <end position="69"/>
    </location>
</feature>
<comment type="similarity">
    <text evidence="2">Belongs to the fatty acid desaturase type 1 family.</text>
</comment>
<dbReference type="AlphaFoldDB" id="A0A226DFC1"/>
<keyword evidence="4 12" id="KW-0812">Transmembrane</keyword>
<reference evidence="13 14" key="1">
    <citation type="submission" date="2015-12" db="EMBL/GenBank/DDBJ databases">
        <title>The genome of Folsomia candida.</title>
        <authorList>
            <person name="Faddeeva A."/>
            <person name="Derks M.F."/>
            <person name="Anvar Y."/>
            <person name="Smit S."/>
            <person name="Van Straalen N."/>
            <person name="Roelofs D."/>
        </authorList>
    </citation>
    <scope>NUCLEOTIDE SEQUENCE [LARGE SCALE GENOMIC DNA]</scope>
    <source>
        <strain evidence="13 14">VU population</strain>
        <tissue evidence="13">Whole body</tissue>
    </source>
</reference>
<comment type="caution">
    <text evidence="13">The sequence shown here is derived from an EMBL/GenBank/DDBJ whole genome shotgun (WGS) entry which is preliminary data.</text>
</comment>
<name>A0A226DFC1_FOLCA</name>
<feature type="transmembrane region" description="Helical" evidence="12">
    <location>
        <begin position="200"/>
        <end position="219"/>
    </location>
</feature>
<accession>A0A226DFC1</accession>
<evidence type="ECO:0000313" key="13">
    <source>
        <dbReference type="EMBL" id="OXA43407.1"/>
    </source>
</evidence>
<evidence type="ECO:0000313" key="14">
    <source>
        <dbReference type="Proteomes" id="UP000198287"/>
    </source>
</evidence>
<feature type="transmembrane region" description="Helical" evidence="12">
    <location>
        <begin position="88"/>
        <end position="110"/>
    </location>
</feature>
<dbReference type="GO" id="GO:0004768">
    <property type="term" value="F:stearoyl-CoA 9-desaturase activity"/>
    <property type="evidence" value="ECO:0007669"/>
    <property type="project" value="TreeGrafter"/>
</dbReference>
<keyword evidence="9 12" id="KW-0472">Membrane</keyword>
<evidence type="ECO:0000256" key="11">
    <source>
        <dbReference type="SAM" id="MobiDB-lite"/>
    </source>
</evidence>
<comment type="subcellular location">
    <subcellularLocation>
        <location evidence="1">Membrane</location>
        <topology evidence="1">Multi-pass membrane protein</topology>
    </subcellularLocation>
</comment>
<keyword evidence="8" id="KW-0443">Lipid metabolism</keyword>
<evidence type="ECO:0000256" key="1">
    <source>
        <dbReference type="ARBA" id="ARBA00004141"/>
    </source>
</evidence>
<keyword evidence="3" id="KW-0444">Lipid biosynthesis</keyword>
<keyword evidence="7" id="KW-0560">Oxidoreductase</keyword>
<dbReference type="Proteomes" id="UP000198287">
    <property type="component" value="Unassembled WGS sequence"/>
</dbReference>
<dbReference type="PANTHER" id="PTHR11351">
    <property type="entry name" value="ACYL-COA DESATURASE"/>
    <property type="match status" value="1"/>
</dbReference>
<gene>
    <name evidence="13" type="ORF">Fcan01_21746</name>
</gene>
<evidence type="ECO:0000256" key="10">
    <source>
        <dbReference type="ARBA" id="ARBA00023160"/>
    </source>
</evidence>
<evidence type="ECO:0000256" key="6">
    <source>
        <dbReference type="ARBA" id="ARBA00022989"/>
    </source>
</evidence>
<keyword evidence="6 12" id="KW-1133">Transmembrane helix</keyword>